<accession>A0A2H9TPE6</accession>
<dbReference type="InterPro" id="IPR013943">
    <property type="entry name" value="Pet127"/>
</dbReference>
<feature type="compositionally biased region" description="Pro residues" evidence="1">
    <location>
        <begin position="58"/>
        <end position="67"/>
    </location>
</feature>
<comment type="caution">
    <text evidence="2">The sequence shown here is derived from an EMBL/GenBank/DDBJ whole genome shotgun (WGS) entry which is preliminary data.</text>
</comment>
<dbReference type="STRING" id="1246581.A0A2H9TPE6"/>
<dbReference type="GO" id="GO:0000964">
    <property type="term" value="P:mitochondrial RNA 5'-end processing"/>
    <property type="evidence" value="ECO:0007669"/>
    <property type="project" value="TreeGrafter"/>
</dbReference>
<dbReference type="PANTHER" id="PTHR31014">
    <property type="entry name" value="MITOCHONDRIAL TRANSLATION SYSTEM COMPONENT PET127-RELATED"/>
    <property type="match status" value="1"/>
</dbReference>
<organism evidence="2 3">
    <name type="scientific">Paramicrosporidium saccamoebae</name>
    <dbReference type="NCBI Taxonomy" id="1246581"/>
    <lineage>
        <taxon>Eukaryota</taxon>
        <taxon>Fungi</taxon>
        <taxon>Fungi incertae sedis</taxon>
        <taxon>Cryptomycota</taxon>
        <taxon>Cryptomycota incertae sedis</taxon>
        <taxon>Paramicrosporidium</taxon>
    </lineage>
</organism>
<dbReference type="AlphaFoldDB" id="A0A2H9TPE6"/>
<evidence type="ECO:0000256" key="1">
    <source>
        <dbReference type="SAM" id="MobiDB-lite"/>
    </source>
</evidence>
<evidence type="ECO:0000313" key="3">
    <source>
        <dbReference type="Proteomes" id="UP000240830"/>
    </source>
</evidence>
<feature type="region of interest" description="Disordered" evidence="1">
    <location>
        <begin position="36"/>
        <end position="84"/>
    </location>
</feature>
<dbReference type="GO" id="GO:0005740">
    <property type="term" value="C:mitochondrial envelope"/>
    <property type="evidence" value="ECO:0007669"/>
    <property type="project" value="TreeGrafter"/>
</dbReference>
<dbReference type="OrthoDB" id="10249045at2759"/>
<feature type="compositionally biased region" description="Basic residues" evidence="1">
    <location>
        <begin position="36"/>
        <end position="47"/>
    </location>
</feature>
<dbReference type="Pfam" id="PF08634">
    <property type="entry name" value="Pet127"/>
    <property type="match status" value="1"/>
</dbReference>
<protein>
    <recommendedName>
        <fullName evidence="4">Pet127-domain-containing protein</fullName>
    </recommendedName>
</protein>
<keyword evidence="3" id="KW-1185">Reference proteome</keyword>
<reference evidence="2 3" key="1">
    <citation type="submission" date="2016-10" db="EMBL/GenBank/DDBJ databases">
        <title>The genome of Paramicrosporidium saccamoebae is the missing link in understanding Cryptomycota and Microsporidia evolution.</title>
        <authorList>
            <person name="Quandt C.A."/>
            <person name="Beaudet D."/>
            <person name="Corsaro D."/>
            <person name="Michel R."/>
            <person name="Corradi N."/>
            <person name="James T."/>
        </authorList>
    </citation>
    <scope>NUCLEOTIDE SEQUENCE [LARGE SCALE GENOMIC DNA]</scope>
    <source>
        <strain evidence="2 3">KSL3</strain>
    </source>
</reference>
<name>A0A2H9TPE6_9FUNG</name>
<dbReference type="PANTHER" id="PTHR31014:SF0">
    <property type="entry name" value="MITOCHONDRIAL TRANSLATION SYSTEM COMPONENT PET127-RELATED"/>
    <property type="match status" value="1"/>
</dbReference>
<evidence type="ECO:0008006" key="4">
    <source>
        <dbReference type="Google" id="ProtNLM"/>
    </source>
</evidence>
<evidence type="ECO:0000313" key="2">
    <source>
        <dbReference type="EMBL" id="PJF19625.1"/>
    </source>
</evidence>
<dbReference type="EMBL" id="MTSL01000050">
    <property type="protein sequence ID" value="PJF19625.1"/>
    <property type="molecule type" value="Genomic_DNA"/>
</dbReference>
<feature type="compositionally biased region" description="Polar residues" evidence="1">
    <location>
        <begin position="70"/>
        <end position="84"/>
    </location>
</feature>
<proteinExistence type="predicted"/>
<gene>
    <name evidence="2" type="ORF">PSACC_00573</name>
</gene>
<dbReference type="Proteomes" id="UP000240830">
    <property type="component" value="Unassembled WGS sequence"/>
</dbReference>
<sequence length="549" mass="61646">MVWAVQSHAGTVEDGRKSGMDIHHVPAVDRIASAKGHYKAGHGKGPLRPHVPLRYLPPRHPTQPTPPAKSHTSISPTQNLNNPETVKKTLDCQGLELKRTSSGPIHPVGIMSDRAAPGLSYGLERVLFNPGVHWLRDIRTNVFNYDPFLRQIPAPEEFNFNAVPEFIPASKDSGLHRLASQEGCSFVTSTSSISQSMGSIYFVLSKMKPLNLEGLSQHFLEEPKTFTMLTRSPTTVLLRPHGPNLRSIVVEKAKEPENVLQKLGQMMERLLTEPKANFQKMLANSSEAPEIRDSEAYAYTAVHDCQDPRLPRKTFDLKTRAALPVRMDIQNYKNYRDYRIISNTGLYSSYERDFQVRIGDMDGIFVAYHNAFEIFGFQYVSRDEMDERIYGNSATGDAAFNLILQVYNELLAAIVPLYPREHSIRLTFSSDRAGNKLTVFAEDAGLDELQQGVQVRQFNVTLGSVLNGFRTEHVLLDPRGTDEWKINMAITQTATNPSEYDAVRAKVTAVRGDPEDGRGDNFLRIIKENNNTFPRSENVPDITAPWTIL</sequence>